<gene>
    <name evidence="1" type="ORF">PVAND_009642</name>
</gene>
<comment type="caution">
    <text evidence="1">The sequence shown here is derived from an EMBL/GenBank/DDBJ whole genome shotgun (WGS) entry which is preliminary data.</text>
</comment>
<accession>A0A9J6CDW2</accession>
<dbReference type="AlphaFoldDB" id="A0A9J6CDW2"/>
<evidence type="ECO:0000313" key="2">
    <source>
        <dbReference type="Proteomes" id="UP001107558"/>
    </source>
</evidence>
<dbReference type="EMBL" id="JADBJN010000001">
    <property type="protein sequence ID" value="KAG5680117.1"/>
    <property type="molecule type" value="Genomic_DNA"/>
</dbReference>
<proteinExistence type="predicted"/>
<reference evidence="1" key="1">
    <citation type="submission" date="2021-03" db="EMBL/GenBank/DDBJ databases">
        <title>Chromosome level genome of the anhydrobiotic midge Polypedilum vanderplanki.</title>
        <authorList>
            <person name="Yoshida Y."/>
            <person name="Kikawada T."/>
            <person name="Gusev O."/>
        </authorList>
    </citation>
    <scope>NUCLEOTIDE SEQUENCE</scope>
    <source>
        <strain evidence="1">NIAS01</strain>
        <tissue evidence="1">Whole body or cell culture</tissue>
    </source>
</reference>
<keyword evidence="2" id="KW-1185">Reference proteome</keyword>
<organism evidence="1 2">
    <name type="scientific">Polypedilum vanderplanki</name>
    <name type="common">Sleeping chironomid midge</name>
    <dbReference type="NCBI Taxonomy" id="319348"/>
    <lineage>
        <taxon>Eukaryota</taxon>
        <taxon>Metazoa</taxon>
        <taxon>Ecdysozoa</taxon>
        <taxon>Arthropoda</taxon>
        <taxon>Hexapoda</taxon>
        <taxon>Insecta</taxon>
        <taxon>Pterygota</taxon>
        <taxon>Neoptera</taxon>
        <taxon>Endopterygota</taxon>
        <taxon>Diptera</taxon>
        <taxon>Nematocera</taxon>
        <taxon>Chironomoidea</taxon>
        <taxon>Chironomidae</taxon>
        <taxon>Chironominae</taxon>
        <taxon>Polypedilum</taxon>
        <taxon>Polypedilum</taxon>
    </lineage>
</organism>
<protein>
    <submittedName>
        <fullName evidence="1">Uncharacterized protein</fullName>
    </submittedName>
</protein>
<name>A0A9J6CDW2_POLVA</name>
<evidence type="ECO:0000313" key="1">
    <source>
        <dbReference type="EMBL" id="KAG5680117.1"/>
    </source>
</evidence>
<sequence>MVWVKNKEKFCLAHKLEPLSECRDLMQMFFEQSINQLMSKLSRIECVEYATKLINFPFQRVLFKIKPSSTERINKF</sequence>
<dbReference type="Proteomes" id="UP001107558">
    <property type="component" value="Chromosome 1"/>
</dbReference>